<evidence type="ECO:0000313" key="2">
    <source>
        <dbReference type="EMBL" id="HDA28694.1"/>
    </source>
</evidence>
<accession>A0A480HVG3</accession>
<feature type="compositionally biased region" description="Basic and acidic residues" evidence="1">
    <location>
        <begin position="161"/>
        <end position="170"/>
    </location>
</feature>
<sequence>MAPRRFCRMNWMASSYFIPLSMRASATRTGAHDSDAVLLQRGLVVGHLADTHHRGGPVFLQILDEGAEGGVGGVVRDEEAHVLVLHLHGRRPVHPRHGCAPAEGAAGPPAPRAQAAADPCACPRAETLSKKPAPHAPHKYCANTWGGDGAGEVRMFRKQKERNGPQEGKRASPSARLPELGNDKGAREKMTTTQKTQPRKLSKGQGDGGRRGRGCGQHCAVAGDTLSASVDGSPAALAQRPQTPSEQRKKELELNQRGGPGVAGRRRLWRGAAVTLPHRGTASPGGGQGAQAAEPAPGRAAGAMGGRGQW</sequence>
<dbReference type="EMBL" id="DQIR01073218">
    <property type="protein sequence ID" value="HDA28694.1"/>
    <property type="molecule type" value="Transcribed_RNA"/>
</dbReference>
<reference evidence="2" key="1">
    <citation type="journal article" date="2019" name="PeerJ">
        <title>Genes of the pig, Sus scrofa, reconstructed with EvidentialGene.</title>
        <authorList>
            <person name="Gilbert D.G."/>
        </authorList>
    </citation>
    <scope>NUCLEOTIDE SEQUENCE</scope>
</reference>
<name>A0A480HVG3_PIG</name>
<evidence type="ECO:0000256" key="1">
    <source>
        <dbReference type="SAM" id="MobiDB-lite"/>
    </source>
</evidence>
<dbReference type="AlphaFoldDB" id="A0A480HVG3"/>
<protein>
    <submittedName>
        <fullName evidence="2">Protein tyrosine phosphatase type IVA 3</fullName>
    </submittedName>
</protein>
<dbReference type="EMBL" id="DQIR01061598">
    <property type="protein sequence ID" value="HDA17074.1"/>
    <property type="molecule type" value="Transcribed_RNA"/>
</dbReference>
<organism evidence="2">
    <name type="scientific">Sus scrofa</name>
    <name type="common">Pig</name>
    <dbReference type="NCBI Taxonomy" id="9823"/>
    <lineage>
        <taxon>Eukaryota</taxon>
        <taxon>Metazoa</taxon>
        <taxon>Chordata</taxon>
        <taxon>Craniata</taxon>
        <taxon>Vertebrata</taxon>
        <taxon>Euteleostomi</taxon>
        <taxon>Mammalia</taxon>
        <taxon>Eutheria</taxon>
        <taxon>Laurasiatheria</taxon>
        <taxon>Artiodactyla</taxon>
        <taxon>Suina</taxon>
        <taxon>Suidae</taxon>
        <taxon>Sus</taxon>
    </lineage>
</organism>
<feature type="compositionally biased region" description="Basic and acidic residues" evidence="1">
    <location>
        <begin position="181"/>
        <end position="190"/>
    </location>
</feature>
<feature type="compositionally biased region" description="Low complexity" evidence="1">
    <location>
        <begin position="100"/>
        <end position="116"/>
    </location>
</feature>
<feature type="region of interest" description="Disordered" evidence="1">
    <location>
        <begin position="160"/>
        <end position="310"/>
    </location>
</feature>
<proteinExistence type="predicted"/>
<feature type="compositionally biased region" description="Low complexity" evidence="1">
    <location>
        <begin position="290"/>
        <end position="302"/>
    </location>
</feature>
<feature type="region of interest" description="Disordered" evidence="1">
    <location>
        <begin position="93"/>
        <end position="116"/>
    </location>
</feature>